<reference evidence="16" key="1">
    <citation type="submission" date="2015-10" db="EMBL/GenBank/DDBJ databases">
        <title>Genome of Paenibacillus bovis sp. nov.</title>
        <authorList>
            <person name="Wu Z."/>
            <person name="Gao C."/>
            <person name="Liu Z."/>
            <person name="Zheng H."/>
        </authorList>
    </citation>
    <scope>NUCLEOTIDE SEQUENCE [LARGE SCALE GENOMIC DNA]</scope>
    <source>
        <strain evidence="16">BD3526</strain>
    </source>
</reference>
<dbReference type="InterPro" id="IPR036010">
    <property type="entry name" value="2Fe-2S_ferredoxin-like_sf"/>
</dbReference>
<dbReference type="NCBIfam" id="NF006391">
    <property type="entry name" value="PRK08640.1"/>
    <property type="match status" value="1"/>
</dbReference>
<dbReference type="Pfam" id="PF13183">
    <property type="entry name" value="Fer4_8"/>
    <property type="match status" value="1"/>
</dbReference>
<comment type="cofactor">
    <cofactor evidence="2">
        <name>[4Fe-4S] cluster</name>
        <dbReference type="ChEBI" id="CHEBI:49883"/>
    </cofactor>
</comment>
<dbReference type="GO" id="GO:0008177">
    <property type="term" value="F:succinate dehydrogenase (quinone) activity"/>
    <property type="evidence" value="ECO:0007669"/>
    <property type="project" value="UniProtKB-EC"/>
</dbReference>
<evidence type="ECO:0000313" key="16">
    <source>
        <dbReference type="Proteomes" id="UP000078148"/>
    </source>
</evidence>
<evidence type="ECO:0000256" key="8">
    <source>
        <dbReference type="ARBA" id="ARBA00022723"/>
    </source>
</evidence>
<comment type="cofactor">
    <cofactor evidence="1">
        <name>[3Fe-4S] cluster</name>
        <dbReference type="ChEBI" id="CHEBI:21137"/>
    </cofactor>
</comment>
<dbReference type="NCBIfam" id="TIGR00384">
    <property type="entry name" value="dhsB"/>
    <property type="match status" value="1"/>
</dbReference>
<dbReference type="GO" id="GO:0046872">
    <property type="term" value="F:metal ion binding"/>
    <property type="evidence" value="ECO:0007669"/>
    <property type="project" value="UniProtKB-KW"/>
</dbReference>
<keyword evidence="12" id="KW-0003">3Fe-4S</keyword>
<dbReference type="InterPro" id="IPR050573">
    <property type="entry name" value="SDH/FRD_Iron-Sulfur"/>
</dbReference>
<dbReference type="PANTHER" id="PTHR11921:SF29">
    <property type="entry name" value="SUCCINATE DEHYDROGENASE [UBIQUINONE] IRON-SULFUR SUBUNIT, MITOCHONDRIAL"/>
    <property type="match status" value="1"/>
</dbReference>
<evidence type="ECO:0000256" key="4">
    <source>
        <dbReference type="ARBA" id="ARBA00012792"/>
    </source>
</evidence>
<evidence type="ECO:0000256" key="5">
    <source>
        <dbReference type="ARBA" id="ARBA00022485"/>
    </source>
</evidence>
<reference evidence="15 16" key="2">
    <citation type="journal article" date="2016" name="Int. J. Syst. Evol. Microbiol.">
        <title>Paenibacillus bovis sp. nov., isolated from raw yak (Bos grunniens) milk.</title>
        <authorList>
            <person name="Gao C."/>
            <person name="Han J."/>
            <person name="Liu Z."/>
            <person name="Xu X."/>
            <person name="Hang F."/>
            <person name="Wu Z."/>
        </authorList>
    </citation>
    <scope>NUCLEOTIDE SEQUENCE [LARGE SCALE GENOMIC DNA]</scope>
    <source>
        <strain evidence="15 16">BD3526</strain>
    </source>
</reference>
<evidence type="ECO:0000256" key="3">
    <source>
        <dbReference type="ARBA" id="ARBA00009433"/>
    </source>
</evidence>
<evidence type="ECO:0000313" key="15">
    <source>
        <dbReference type="EMBL" id="ANF98160.1"/>
    </source>
</evidence>
<evidence type="ECO:0000256" key="12">
    <source>
        <dbReference type="ARBA" id="ARBA00023291"/>
    </source>
</evidence>
<dbReference type="GO" id="GO:0051537">
    <property type="term" value="F:2 iron, 2 sulfur cluster binding"/>
    <property type="evidence" value="ECO:0007669"/>
    <property type="project" value="UniProtKB-KW"/>
</dbReference>
<dbReference type="InterPro" id="IPR025192">
    <property type="entry name" value="Succ_DH/fum_Rdtase_N"/>
</dbReference>
<dbReference type="InterPro" id="IPR012675">
    <property type="entry name" value="Beta-grasp_dom_sf"/>
</dbReference>
<dbReference type="InterPro" id="IPR004489">
    <property type="entry name" value="Succ_DH/fum_Rdtase_Fe-S"/>
</dbReference>
<dbReference type="GO" id="GO:0009055">
    <property type="term" value="F:electron transfer activity"/>
    <property type="evidence" value="ECO:0007669"/>
    <property type="project" value="InterPro"/>
</dbReference>
<evidence type="ECO:0000256" key="10">
    <source>
        <dbReference type="ARBA" id="ARBA00023004"/>
    </source>
</evidence>
<dbReference type="Gene3D" id="1.10.1060.10">
    <property type="entry name" value="Alpha-helical ferredoxin"/>
    <property type="match status" value="1"/>
</dbReference>
<gene>
    <name evidence="15" type="ORF">AR543_20535</name>
</gene>
<organism evidence="15 16">
    <name type="scientific">Paenibacillus bovis</name>
    <dbReference type="NCBI Taxonomy" id="1616788"/>
    <lineage>
        <taxon>Bacteria</taxon>
        <taxon>Bacillati</taxon>
        <taxon>Bacillota</taxon>
        <taxon>Bacilli</taxon>
        <taxon>Bacillales</taxon>
        <taxon>Paenibacillaceae</taxon>
        <taxon>Paenibacillus</taxon>
    </lineage>
</organism>
<proteinExistence type="inferred from homology"/>
<evidence type="ECO:0000256" key="1">
    <source>
        <dbReference type="ARBA" id="ARBA00001927"/>
    </source>
</evidence>
<evidence type="ECO:0000256" key="7">
    <source>
        <dbReference type="ARBA" id="ARBA00022714"/>
    </source>
</evidence>
<evidence type="ECO:0000256" key="6">
    <source>
        <dbReference type="ARBA" id="ARBA00022532"/>
    </source>
</evidence>
<dbReference type="EMBL" id="CP013023">
    <property type="protein sequence ID" value="ANF98160.1"/>
    <property type="molecule type" value="Genomic_DNA"/>
</dbReference>
<evidence type="ECO:0000256" key="11">
    <source>
        <dbReference type="ARBA" id="ARBA00023014"/>
    </source>
</evidence>
<dbReference type="OrthoDB" id="9804391at2"/>
<dbReference type="PANTHER" id="PTHR11921">
    <property type="entry name" value="SUCCINATE DEHYDROGENASE IRON-SULFUR PROTEIN"/>
    <property type="match status" value="1"/>
</dbReference>
<accession>A0A172ZM06</accession>
<dbReference type="Proteomes" id="UP000078148">
    <property type="component" value="Chromosome"/>
</dbReference>
<evidence type="ECO:0000256" key="13">
    <source>
        <dbReference type="ARBA" id="ARBA00034078"/>
    </source>
</evidence>
<keyword evidence="11" id="KW-0411">Iron-sulfur</keyword>
<feature type="domain" description="4Fe-4S ferredoxin-type" evidence="14">
    <location>
        <begin position="158"/>
        <end position="186"/>
    </location>
</feature>
<dbReference type="SUPFAM" id="SSF54292">
    <property type="entry name" value="2Fe-2S ferredoxin-like"/>
    <property type="match status" value="1"/>
</dbReference>
<sequence length="262" mass="28922">MAEAVSTENQTTQQTGRKVKFVITRQDKPEGPSYAEEFELPYRPGMNVISALMEIQRNPVNSGGKDTAPVCWESNCLEEVCGACSMVINGKPRQACSSLVDKLEQPITIAPMKTFPVVRDLVIDRSRMFGALKKVKAWIPIDGTYDLGPGPRMAENKRQWAYELSKCMTCGVCLEACPNVNDKTEFIGPAPLSQVRLFNAHPTGEMNAEERLDAIMGEGGIEACGNSQNCVRSCPKGIPLTTSIADLNKETNKRMFKRWLSV</sequence>
<dbReference type="InterPro" id="IPR009051">
    <property type="entry name" value="Helical_ferredxn"/>
</dbReference>
<keyword evidence="7" id="KW-0001">2Fe-2S</keyword>
<keyword evidence="9" id="KW-0560">Oxidoreductase</keyword>
<dbReference type="GO" id="GO:0022904">
    <property type="term" value="P:respiratory electron transport chain"/>
    <property type="evidence" value="ECO:0007669"/>
    <property type="project" value="TreeGrafter"/>
</dbReference>
<keyword evidence="10" id="KW-0408">Iron</keyword>
<keyword evidence="8" id="KW-0479">Metal-binding</keyword>
<comment type="cofactor">
    <cofactor evidence="13">
        <name>[2Fe-2S] cluster</name>
        <dbReference type="ChEBI" id="CHEBI:190135"/>
    </cofactor>
</comment>
<protein>
    <recommendedName>
        <fullName evidence="4">succinate dehydrogenase</fullName>
        <ecNumber evidence="4">1.3.5.1</ecNumber>
    </recommendedName>
</protein>
<evidence type="ECO:0000259" key="14">
    <source>
        <dbReference type="PROSITE" id="PS51379"/>
    </source>
</evidence>
<dbReference type="Pfam" id="PF13085">
    <property type="entry name" value="Fer2_3"/>
    <property type="match status" value="1"/>
</dbReference>
<dbReference type="EC" id="1.3.5.1" evidence="4"/>
<comment type="similarity">
    <text evidence="3">Belongs to the succinate dehydrogenase/fumarate reductase iron-sulfur protein family.</text>
</comment>
<dbReference type="InterPro" id="IPR017900">
    <property type="entry name" value="4Fe4S_Fe_S_CS"/>
</dbReference>
<dbReference type="InterPro" id="IPR017896">
    <property type="entry name" value="4Fe4S_Fe-S-bd"/>
</dbReference>
<evidence type="ECO:0000256" key="2">
    <source>
        <dbReference type="ARBA" id="ARBA00001966"/>
    </source>
</evidence>
<dbReference type="STRING" id="1616788.AR543_20535"/>
<keyword evidence="16" id="KW-1185">Reference proteome</keyword>
<keyword evidence="5" id="KW-0004">4Fe-4S</keyword>
<dbReference type="GO" id="GO:0051538">
    <property type="term" value="F:3 iron, 4 sulfur cluster binding"/>
    <property type="evidence" value="ECO:0007669"/>
    <property type="project" value="UniProtKB-KW"/>
</dbReference>
<dbReference type="FunFam" id="1.10.1060.10:FF:000005">
    <property type="entry name" value="Succinate dehydrogenase iron-sulfur subunit"/>
    <property type="match status" value="1"/>
</dbReference>
<dbReference type="PROSITE" id="PS00198">
    <property type="entry name" value="4FE4S_FER_1"/>
    <property type="match status" value="1"/>
</dbReference>
<dbReference type="AlphaFoldDB" id="A0A172ZM06"/>
<dbReference type="GO" id="GO:0006099">
    <property type="term" value="P:tricarboxylic acid cycle"/>
    <property type="evidence" value="ECO:0007669"/>
    <property type="project" value="UniProtKB-KW"/>
</dbReference>
<dbReference type="Gene3D" id="3.10.20.30">
    <property type="match status" value="1"/>
</dbReference>
<evidence type="ECO:0000256" key="9">
    <source>
        <dbReference type="ARBA" id="ARBA00023002"/>
    </source>
</evidence>
<dbReference type="PROSITE" id="PS51379">
    <property type="entry name" value="4FE4S_FER_2"/>
    <property type="match status" value="1"/>
</dbReference>
<dbReference type="KEGG" id="pbv:AR543_20535"/>
<dbReference type="RefSeq" id="WP_060536242.1">
    <property type="nucleotide sequence ID" value="NZ_CP013023.1"/>
</dbReference>
<name>A0A172ZM06_9BACL</name>
<dbReference type="SUPFAM" id="SSF46548">
    <property type="entry name" value="alpha-helical ferredoxin"/>
    <property type="match status" value="1"/>
</dbReference>
<dbReference type="FunFam" id="3.10.20.30:FF:000018">
    <property type="entry name" value="Succinate dehydrogenase iron-sulfur subunit"/>
    <property type="match status" value="1"/>
</dbReference>
<keyword evidence="6" id="KW-0816">Tricarboxylic acid cycle</keyword>
<dbReference type="GO" id="GO:0051539">
    <property type="term" value="F:4 iron, 4 sulfur cluster binding"/>
    <property type="evidence" value="ECO:0007669"/>
    <property type="project" value="UniProtKB-KW"/>
</dbReference>